<dbReference type="PROSITE" id="PS50008">
    <property type="entry name" value="PIPLC_Y_DOMAIN"/>
    <property type="match status" value="1"/>
</dbReference>
<keyword evidence="3" id="KW-0807">Transducer</keyword>
<feature type="compositionally biased region" description="Basic and acidic residues" evidence="5">
    <location>
        <begin position="210"/>
        <end position="225"/>
    </location>
</feature>
<feature type="compositionally biased region" description="Acidic residues" evidence="5">
    <location>
        <begin position="254"/>
        <end position="266"/>
    </location>
</feature>
<dbReference type="InterPro" id="IPR000909">
    <property type="entry name" value="PLipase_C_PInositol-sp_X_dom"/>
</dbReference>
<dbReference type="GO" id="GO:0004435">
    <property type="term" value="F:phosphatidylinositol-4,5-bisphosphate phospholipase C activity"/>
    <property type="evidence" value="ECO:0007669"/>
    <property type="project" value="UniProtKB-EC"/>
</dbReference>
<feature type="transmembrane region" description="Helical" evidence="6">
    <location>
        <begin position="31"/>
        <end position="52"/>
    </location>
</feature>
<dbReference type="CDD" id="cd00275">
    <property type="entry name" value="C2_PLC_like"/>
    <property type="match status" value="1"/>
</dbReference>
<dbReference type="GO" id="GO:0016042">
    <property type="term" value="P:lipid catabolic process"/>
    <property type="evidence" value="ECO:0007669"/>
    <property type="project" value="UniProtKB-KW"/>
</dbReference>
<keyword evidence="4" id="KW-0378">Hydrolase</keyword>
<dbReference type="PROSITE" id="PS50004">
    <property type="entry name" value="C2"/>
    <property type="match status" value="1"/>
</dbReference>
<evidence type="ECO:0000256" key="6">
    <source>
        <dbReference type="SAM" id="Phobius"/>
    </source>
</evidence>
<dbReference type="InterPro" id="IPR000008">
    <property type="entry name" value="C2_dom"/>
</dbReference>
<evidence type="ECO:0000256" key="4">
    <source>
        <dbReference type="RuleBase" id="RU361133"/>
    </source>
</evidence>
<dbReference type="Gene3D" id="3.20.20.190">
    <property type="entry name" value="Phosphatidylinositol (PI) phosphodiesterase"/>
    <property type="match status" value="1"/>
</dbReference>
<dbReference type="PANTHER" id="PTHR10336">
    <property type="entry name" value="PHOSPHOINOSITIDE-SPECIFIC PHOSPHOLIPASE C FAMILY PROTEIN"/>
    <property type="match status" value="1"/>
</dbReference>
<dbReference type="SUPFAM" id="SSF51695">
    <property type="entry name" value="PLC-like phosphodiesterases"/>
    <property type="match status" value="2"/>
</dbReference>
<dbReference type="Gene3D" id="2.60.40.150">
    <property type="entry name" value="C2 domain"/>
    <property type="match status" value="1"/>
</dbReference>
<dbReference type="InterPro" id="IPR001711">
    <property type="entry name" value="PLipase_C_Pinositol-sp_Y"/>
</dbReference>
<dbReference type="Pfam" id="PF00388">
    <property type="entry name" value="PI-PLC-X"/>
    <property type="match status" value="1"/>
</dbReference>
<evidence type="ECO:0000313" key="9">
    <source>
        <dbReference type="EMBL" id="KAG6507976.1"/>
    </source>
</evidence>
<proteinExistence type="predicted"/>
<keyword evidence="4" id="KW-0442">Lipid degradation</keyword>
<feature type="compositionally biased region" description="Basic and acidic residues" evidence="5">
    <location>
        <begin position="242"/>
        <end position="253"/>
    </location>
</feature>
<dbReference type="PRINTS" id="PR00390">
    <property type="entry name" value="PHPHLIPASEC"/>
</dbReference>
<evidence type="ECO:0000313" key="10">
    <source>
        <dbReference type="Proteomes" id="UP000734854"/>
    </source>
</evidence>
<keyword evidence="10" id="KW-1185">Reference proteome</keyword>
<dbReference type="GO" id="GO:0005886">
    <property type="term" value="C:plasma membrane"/>
    <property type="evidence" value="ECO:0007669"/>
    <property type="project" value="UniProtKB-SubCell"/>
</dbReference>
<keyword evidence="6" id="KW-1133">Transmembrane helix</keyword>
<comment type="catalytic activity">
    <reaction evidence="1 4">
        <text>a 1,2-diacyl-sn-glycero-3-phospho-(1D-myo-inositol-4,5-bisphosphate) + H2O = 1D-myo-inositol 1,4,5-trisphosphate + a 1,2-diacyl-sn-glycerol + H(+)</text>
        <dbReference type="Rhea" id="RHEA:33179"/>
        <dbReference type="ChEBI" id="CHEBI:15377"/>
        <dbReference type="ChEBI" id="CHEBI:15378"/>
        <dbReference type="ChEBI" id="CHEBI:17815"/>
        <dbReference type="ChEBI" id="CHEBI:58456"/>
        <dbReference type="ChEBI" id="CHEBI:203600"/>
        <dbReference type="EC" id="3.1.4.11"/>
    </reaction>
</comment>
<dbReference type="Proteomes" id="UP000734854">
    <property type="component" value="Unassembled WGS sequence"/>
</dbReference>
<dbReference type="InterPro" id="IPR001192">
    <property type="entry name" value="PI-PLC_fam"/>
</dbReference>
<dbReference type="EMBL" id="JACMSC010000009">
    <property type="protein sequence ID" value="KAG6507976.1"/>
    <property type="molecule type" value="Genomic_DNA"/>
</dbReference>
<feature type="region of interest" description="Disordered" evidence="5">
    <location>
        <begin position="210"/>
        <end position="268"/>
    </location>
</feature>
<dbReference type="AlphaFoldDB" id="A0A8J5GK54"/>
<evidence type="ECO:0000256" key="1">
    <source>
        <dbReference type="ARBA" id="ARBA00001195"/>
    </source>
</evidence>
<dbReference type="PANTHER" id="PTHR10336:SF212">
    <property type="entry name" value="PHOSPHOINOSITIDE PHOSPHOLIPASE C"/>
    <property type="match status" value="1"/>
</dbReference>
<dbReference type="SUPFAM" id="SSF49562">
    <property type="entry name" value="C2 domain (Calcium/lipid-binding domain, CaLB)"/>
    <property type="match status" value="1"/>
</dbReference>
<dbReference type="Pfam" id="PF00387">
    <property type="entry name" value="PI-PLC-Y"/>
    <property type="match status" value="1"/>
</dbReference>
<keyword evidence="4" id="KW-0443">Lipid metabolism</keyword>
<dbReference type="EC" id="3.1.4.11" evidence="4"/>
<protein>
    <recommendedName>
        <fullName evidence="4">Phosphoinositide phospholipase C</fullName>
        <ecNumber evidence="4">3.1.4.11</ecNumber>
    </recommendedName>
</protein>
<keyword evidence="6" id="KW-0812">Transmembrane</keyword>
<comment type="caution">
    <text evidence="9">The sequence shown here is derived from an EMBL/GenBank/DDBJ whole genome shotgun (WGS) entry which is preliminary data.</text>
</comment>
<sequence>MSSLPAQVIPQTSNSTTLHFTDRVFRLTPGLYIFASITVLLCWLVSLFILTANVQSQVHHDMTAPMSHYYIYTGHNSYLTGNQLSSDCSDVPIIKALQRGVRVIELDIWPNSARDNINVLHGRTLTSPVELIRCLKSIKEHAFSASSYPLIITLEDHLTPDLQAKVAKMVTETFGEMLYYPDSDIRKEFPSPESLKKRIIISTKPPKEYLESKNFKDGDVQKDSNDEAWGNEVPDLQDEIESATKNETSNDDKVQDEDPAVDDEDLPPPLEYKRLITIKAGKPKGQMSEALKVDPDKVRRLSLSEQELVKAAAAHREDLIRYPFLIVPSSSITDLDDDTTVDAYFPRFIAVGQFPLSRFTQKNILRIYPKGTRFNSSNYNPFIGWIHGAQMVAFNMQGYGRSLWLMHGFFKANGSCGYVKKPDFLLKAGPTGDVFDPKASLPVVKTLKVGIAGVPADTTMKKTKAIEDNWTPSWDEEFSFPLTVPEIALLRIEVHEYDMSDKDDFGGQACLPVSELRSGIRAVPLFDQKGNKYNSVKLMMRLEFI</sequence>
<dbReference type="SMART" id="SM00148">
    <property type="entry name" value="PLCXc"/>
    <property type="match status" value="1"/>
</dbReference>
<name>A0A8J5GK54_ZINOF</name>
<evidence type="ECO:0000259" key="8">
    <source>
        <dbReference type="PROSITE" id="PS50008"/>
    </source>
</evidence>
<evidence type="ECO:0000256" key="5">
    <source>
        <dbReference type="SAM" id="MobiDB-lite"/>
    </source>
</evidence>
<dbReference type="PROSITE" id="PS50007">
    <property type="entry name" value="PIPLC_X_DOMAIN"/>
    <property type="match status" value="1"/>
</dbReference>
<keyword evidence="6" id="KW-0472">Membrane</keyword>
<feature type="domain" description="PI-PLC Y-box" evidence="8">
    <location>
        <begin position="356"/>
        <end position="425"/>
    </location>
</feature>
<dbReference type="GO" id="GO:0051209">
    <property type="term" value="P:release of sequestered calcium ion into cytosol"/>
    <property type="evidence" value="ECO:0007669"/>
    <property type="project" value="TreeGrafter"/>
</dbReference>
<accession>A0A8J5GK54</accession>
<dbReference type="SMART" id="SM00239">
    <property type="entry name" value="C2"/>
    <property type="match status" value="1"/>
</dbReference>
<dbReference type="Pfam" id="PF00168">
    <property type="entry name" value="C2"/>
    <property type="match status" value="1"/>
</dbReference>
<evidence type="ECO:0000256" key="2">
    <source>
        <dbReference type="ARBA" id="ARBA00004202"/>
    </source>
</evidence>
<comment type="subcellular location">
    <subcellularLocation>
        <location evidence="2">Cell membrane</location>
        <topology evidence="2">Peripheral membrane protein</topology>
    </subcellularLocation>
</comment>
<reference evidence="9 10" key="1">
    <citation type="submission" date="2020-08" db="EMBL/GenBank/DDBJ databases">
        <title>Plant Genome Project.</title>
        <authorList>
            <person name="Zhang R.-G."/>
        </authorList>
    </citation>
    <scope>NUCLEOTIDE SEQUENCE [LARGE SCALE GENOMIC DNA]</scope>
    <source>
        <tissue evidence="9">Rhizome</tissue>
    </source>
</reference>
<gene>
    <name evidence="9" type="ORF">ZIOFF_033331</name>
</gene>
<dbReference type="GO" id="GO:0048015">
    <property type="term" value="P:phosphatidylinositol-mediated signaling"/>
    <property type="evidence" value="ECO:0007669"/>
    <property type="project" value="TreeGrafter"/>
</dbReference>
<dbReference type="SMART" id="SM00149">
    <property type="entry name" value="PLCYc"/>
    <property type="match status" value="1"/>
</dbReference>
<dbReference type="InterPro" id="IPR017946">
    <property type="entry name" value="PLC-like_Pdiesterase_TIM-brl"/>
</dbReference>
<evidence type="ECO:0000259" key="7">
    <source>
        <dbReference type="PROSITE" id="PS50004"/>
    </source>
</evidence>
<dbReference type="InterPro" id="IPR035892">
    <property type="entry name" value="C2_domain_sf"/>
</dbReference>
<evidence type="ECO:0000256" key="3">
    <source>
        <dbReference type="ARBA" id="ARBA00023224"/>
    </source>
</evidence>
<organism evidence="9 10">
    <name type="scientific">Zingiber officinale</name>
    <name type="common">Ginger</name>
    <name type="synonym">Amomum zingiber</name>
    <dbReference type="NCBI Taxonomy" id="94328"/>
    <lineage>
        <taxon>Eukaryota</taxon>
        <taxon>Viridiplantae</taxon>
        <taxon>Streptophyta</taxon>
        <taxon>Embryophyta</taxon>
        <taxon>Tracheophyta</taxon>
        <taxon>Spermatophyta</taxon>
        <taxon>Magnoliopsida</taxon>
        <taxon>Liliopsida</taxon>
        <taxon>Zingiberales</taxon>
        <taxon>Zingiberaceae</taxon>
        <taxon>Zingiber</taxon>
    </lineage>
</organism>
<feature type="domain" description="C2" evidence="7">
    <location>
        <begin position="369"/>
        <end position="527"/>
    </location>
</feature>